<protein>
    <submittedName>
        <fullName evidence="1">Uncharacterized protein</fullName>
    </submittedName>
</protein>
<reference evidence="1 2" key="1">
    <citation type="submission" date="2013-01" db="EMBL/GenBank/DDBJ databases">
        <authorList>
            <person name="Harkins D.M."/>
            <person name="Durkin A.S."/>
            <person name="Brinkac L.M."/>
            <person name="Haft D.H."/>
            <person name="Selengut J.D."/>
            <person name="Sanka R."/>
            <person name="DePew J."/>
            <person name="Purushe J."/>
            <person name="Matthias M.A."/>
            <person name="Vinetz J.M."/>
            <person name="Sutton G.G."/>
            <person name="Nierman W.C."/>
            <person name="Fouts D.E."/>
        </authorList>
    </citation>
    <scope>NUCLEOTIDE SEQUENCE [LARGE SCALE GENOMIC DNA]</scope>
    <source>
        <strain evidence="1 2">CBC1416</strain>
    </source>
</reference>
<accession>M6VJB7</accession>
<comment type="caution">
    <text evidence="1">The sequence shown here is derived from an EMBL/GenBank/DDBJ whole genome shotgun (WGS) entry which is preliminary data.</text>
</comment>
<dbReference type="Proteomes" id="UP000012149">
    <property type="component" value="Unassembled WGS sequence"/>
</dbReference>
<evidence type="ECO:0000313" key="2">
    <source>
        <dbReference type="Proteomes" id="UP000012149"/>
    </source>
</evidence>
<dbReference type="EMBL" id="AKWE02000112">
    <property type="protein sequence ID" value="EMO57597.1"/>
    <property type="molecule type" value="Genomic_DNA"/>
</dbReference>
<name>M6VJB7_9LEPT</name>
<evidence type="ECO:0000313" key="1">
    <source>
        <dbReference type="EMBL" id="EMO57597.1"/>
    </source>
</evidence>
<dbReference type="AlphaFoldDB" id="M6VJB7"/>
<proteinExistence type="predicted"/>
<gene>
    <name evidence="1" type="ORF">LEP1GSC161_2288</name>
</gene>
<sequence>MFVPISTLNDLILTNENPSASVQDTKPNNAMIAGCISMDRISRILF</sequence>
<organism evidence="1 2">
    <name type="scientific">Leptospira santarosai str. CBC1416</name>
    <dbReference type="NCBI Taxonomy" id="1193059"/>
    <lineage>
        <taxon>Bacteria</taxon>
        <taxon>Pseudomonadati</taxon>
        <taxon>Spirochaetota</taxon>
        <taxon>Spirochaetia</taxon>
        <taxon>Leptospirales</taxon>
        <taxon>Leptospiraceae</taxon>
        <taxon>Leptospira</taxon>
    </lineage>
</organism>